<accession>A0A4T0WXK2</accession>
<evidence type="ECO:0000313" key="2">
    <source>
        <dbReference type="Proteomes" id="UP000307173"/>
    </source>
</evidence>
<dbReference type="AlphaFoldDB" id="A0A4T0WXK2"/>
<protein>
    <submittedName>
        <fullName evidence="1">Uncharacterized protein</fullName>
    </submittedName>
</protein>
<organism evidence="1 2">
    <name type="scientific">Pichia inconspicua</name>
    <dbReference type="NCBI Taxonomy" id="52247"/>
    <lineage>
        <taxon>Eukaryota</taxon>
        <taxon>Fungi</taxon>
        <taxon>Dikarya</taxon>
        <taxon>Ascomycota</taxon>
        <taxon>Saccharomycotina</taxon>
        <taxon>Pichiomycetes</taxon>
        <taxon>Pichiales</taxon>
        <taxon>Pichiaceae</taxon>
        <taxon>Pichia</taxon>
    </lineage>
</organism>
<dbReference type="OrthoDB" id="3997871at2759"/>
<gene>
    <name evidence="1" type="ORF">CANINC_003899</name>
</gene>
<dbReference type="EMBL" id="SELW01000612">
    <property type="protein sequence ID" value="TID18158.1"/>
    <property type="molecule type" value="Genomic_DNA"/>
</dbReference>
<name>A0A4T0WXK2_9ASCO</name>
<comment type="caution">
    <text evidence="1">The sequence shown here is derived from an EMBL/GenBank/DDBJ whole genome shotgun (WGS) entry which is preliminary data.</text>
</comment>
<reference evidence="1 2" key="1">
    <citation type="journal article" date="2019" name="Front. Genet.">
        <title>Whole-Genome Sequencing of the Opportunistic Yeast Pathogen Candida inconspicua Uncovers Its Hybrid Origin.</title>
        <authorList>
            <person name="Mixao V."/>
            <person name="Hansen A.P."/>
            <person name="Saus E."/>
            <person name="Boekhout T."/>
            <person name="Lass-Florl C."/>
            <person name="Gabaldon T."/>
        </authorList>
    </citation>
    <scope>NUCLEOTIDE SEQUENCE [LARGE SCALE GENOMIC DNA]</scope>
    <source>
        <strain evidence="1 2">CBS 180</strain>
    </source>
</reference>
<evidence type="ECO:0000313" key="1">
    <source>
        <dbReference type="EMBL" id="TID18158.1"/>
    </source>
</evidence>
<keyword evidence="2" id="KW-1185">Reference proteome</keyword>
<sequence length="220" mass="25405">MSLSADAQENDLFILEKKQRILSLLKHLNSEHLRPIIAKESSKQQPVALTLAKQHIERQVEELSSVDNFLNTVENELKFYKQLDIYMEPLLTSMSTSESINNTTNLSKAHELLSRINQLKIKSRSLSSYIKLIVNKYLFDVEFSHIFNHLDDAGLKSRKQRFLKLLETLLNNNILSTSTDRKYVTLQSLDDPLVRFLIINKIVTVIPPNKIVLKDLSFNL</sequence>
<proteinExistence type="predicted"/>
<dbReference type="Proteomes" id="UP000307173">
    <property type="component" value="Unassembled WGS sequence"/>
</dbReference>